<dbReference type="EMBL" id="JAPWTJ010002408">
    <property type="protein sequence ID" value="KAJ8966218.1"/>
    <property type="molecule type" value="Genomic_DNA"/>
</dbReference>
<proteinExistence type="predicted"/>
<evidence type="ECO:0000313" key="1">
    <source>
        <dbReference type="EMBL" id="KAJ8966218.1"/>
    </source>
</evidence>
<comment type="caution">
    <text evidence="1">The sequence shown here is derived from an EMBL/GenBank/DDBJ whole genome shotgun (WGS) entry which is preliminary data.</text>
</comment>
<keyword evidence="2" id="KW-1185">Reference proteome</keyword>
<dbReference type="Pfam" id="PF26200">
    <property type="entry name" value="Rcat_RNF216"/>
    <property type="match status" value="1"/>
</dbReference>
<sequence length="64" mass="7109">MTEALSYTYIKKNAGNVALVSSRRKVVIRMTCSCGAQMCYICKQPVRDYSHFNGIGGDKFNLLG</sequence>
<protein>
    <submittedName>
        <fullName evidence="1">Uncharacterized protein</fullName>
    </submittedName>
</protein>
<dbReference type="Gene3D" id="1.20.120.1750">
    <property type="match status" value="1"/>
</dbReference>
<dbReference type="Proteomes" id="UP001162164">
    <property type="component" value="Unassembled WGS sequence"/>
</dbReference>
<reference evidence="1" key="1">
    <citation type="journal article" date="2023" name="Insect Mol. Biol.">
        <title>Genome sequencing provides insights into the evolution of gene families encoding plant cell wall-degrading enzymes in longhorned beetles.</title>
        <authorList>
            <person name="Shin N.R."/>
            <person name="Okamura Y."/>
            <person name="Kirsch R."/>
            <person name="Pauchet Y."/>
        </authorList>
    </citation>
    <scope>NUCLEOTIDE SEQUENCE</scope>
    <source>
        <strain evidence="1">MMC_N1</strain>
    </source>
</reference>
<organism evidence="1 2">
    <name type="scientific">Molorchus minor</name>
    <dbReference type="NCBI Taxonomy" id="1323400"/>
    <lineage>
        <taxon>Eukaryota</taxon>
        <taxon>Metazoa</taxon>
        <taxon>Ecdysozoa</taxon>
        <taxon>Arthropoda</taxon>
        <taxon>Hexapoda</taxon>
        <taxon>Insecta</taxon>
        <taxon>Pterygota</taxon>
        <taxon>Neoptera</taxon>
        <taxon>Endopterygota</taxon>
        <taxon>Coleoptera</taxon>
        <taxon>Polyphaga</taxon>
        <taxon>Cucujiformia</taxon>
        <taxon>Chrysomeloidea</taxon>
        <taxon>Cerambycidae</taxon>
        <taxon>Lamiinae</taxon>
        <taxon>Monochamini</taxon>
        <taxon>Molorchus</taxon>
    </lineage>
</organism>
<evidence type="ECO:0000313" key="2">
    <source>
        <dbReference type="Proteomes" id="UP001162164"/>
    </source>
</evidence>
<gene>
    <name evidence="1" type="ORF">NQ317_010376</name>
</gene>
<accession>A0ABQ9IUV8</accession>
<dbReference type="SUPFAM" id="SSF57850">
    <property type="entry name" value="RING/U-box"/>
    <property type="match status" value="1"/>
</dbReference>
<name>A0ABQ9IUV8_9CUCU</name>